<evidence type="ECO:0008006" key="8">
    <source>
        <dbReference type="Google" id="ProtNLM"/>
    </source>
</evidence>
<dbReference type="FunFam" id="3.10.450.50:FF:000003">
    <property type="entry name" value="Nuclear transport factor 2 family protein"/>
    <property type="match status" value="1"/>
</dbReference>
<dbReference type="SUPFAM" id="SSF54427">
    <property type="entry name" value="NTF2-like"/>
    <property type="match status" value="1"/>
</dbReference>
<feature type="region of interest" description="Disordered" evidence="3">
    <location>
        <begin position="155"/>
        <end position="191"/>
    </location>
</feature>
<dbReference type="InterPro" id="IPR035979">
    <property type="entry name" value="RBD_domain_sf"/>
</dbReference>
<keyword evidence="7" id="KW-1185">Reference proteome</keyword>
<dbReference type="AlphaFoldDB" id="A0AAF0J8X9"/>
<feature type="region of interest" description="Disordered" evidence="3">
    <location>
        <begin position="332"/>
        <end position="361"/>
    </location>
</feature>
<gene>
    <name evidence="6" type="ORF">MJAP1_000505</name>
</gene>
<feature type="compositionally biased region" description="Low complexity" evidence="3">
    <location>
        <begin position="176"/>
        <end position="191"/>
    </location>
</feature>
<feature type="compositionally biased region" description="Low complexity" evidence="3">
    <location>
        <begin position="230"/>
        <end position="258"/>
    </location>
</feature>
<dbReference type="Pfam" id="PF02136">
    <property type="entry name" value="NTF2"/>
    <property type="match status" value="1"/>
</dbReference>
<feature type="domain" description="NTF2" evidence="5">
    <location>
        <begin position="23"/>
        <end position="140"/>
    </location>
</feature>
<protein>
    <recommendedName>
        <fullName evidence="8">G3BP-like protein</fullName>
    </recommendedName>
</protein>
<feature type="compositionally biased region" description="Basic and acidic residues" evidence="3">
    <location>
        <begin position="162"/>
        <end position="171"/>
    </location>
</feature>
<dbReference type="InterPro" id="IPR032710">
    <property type="entry name" value="NTF2-like_dom_sf"/>
</dbReference>
<dbReference type="Gene3D" id="3.30.70.330">
    <property type="match status" value="1"/>
</dbReference>
<dbReference type="Proteomes" id="UP001217754">
    <property type="component" value="Chromosome 1"/>
</dbReference>
<dbReference type="SUPFAM" id="SSF54928">
    <property type="entry name" value="RNA-binding domain, RBD"/>
    <property type="match status" value="1"/>
</dbReference>
<dbReference type="PROSITE" id="PS50102">
    <property type="entry name" value="RRM"/>
    <property type="match status" value="1"/>
</dbReference>
<dbReference type="GO" id="GO:0005829">
    <property type="term" value="C:cytosol"/>
    <property type="evidence" value="ECO:0007669"/>
    <property type="project" value="TreeGrafter"/>
</dbReference>
<feature type="domain" description="RRM" evidence="4">
    <location>
        <begin position="265"/>
        <end position="338"/>
    </location>
</feature>
<evidence type="ECO:0000313" key="6">
    <source>
        <dbReference type="EMBL" id="WFD37560.1"/>
    </source>
</evidence>
<proteinExistence type="predicted"/>
<dbReference type="RefSeq" id="XP_060120457.1">
    <property type="nucleotide sequence ID" value="XM_060264474.1"/>
</dbReference>
<dbReference type="InterPro" id="IPR000504">
    <property type="entry name" value="RRM_dom"/>
</dbReference>
<organism evidence="6 7">
    <name type="scientific">Malassezia japonica</name>
    <dbReference type="NCBI Taxonomy" id="223818"/>
    <lineage>
        <taxon>Eukaryota</taxon>
        <taxon>Fungi</taxon>
        <taxon>Dikarya</taxon>
        <taxon>Basidiomycota</taxon>
        <taxon>Ustilaginomycotina</taxon>
        <taxon>Malasseziomycetes</taxon>
        <taxon>Malasseziales</taxon>
        <taxon>Malasseziaceae</taxon>
        <taxon>Malassezia</taxon>
    </lineage>
</organism>
<evidence type="ECO:0000256" key="2">
    <source>
        <dbReference type="PROSITE-ProRule" id="PRU00176"/>
    </source>
</evidence>
<dbReference type="GO" id="GO:1990861">
    <property type="term" value="C:Ubp3-Bre5 deubiquitination complex"/>
    <property type="evidence" value="ECO:0007669"/>
    <property type="project" value="TreeGrafter"/>
</dbReference>
<evidence type="ECO:0000256" key="3">
    <source>
        <dbReference type="SAM" id="MobiDB-lite"/>
    </source>
</evidence>
<evidence type="ECO:0000256" key="1">
    <source>
        <dbReference type="ARBA" id="ARBA00022884"/>
    </source>
</evidence>
<dbReference type="PANTHER" id="PTHR10693">
    <property type="entry name" value="RAS GTPASE-ACTIVATING PROTEIN-BINDING PROTEIN"/>
    <property type="match status" value="1"/>
</dbReference>
<dbReference type="InterPro" id="IPR012677">
    <property type="entry name" value="Nucleotide-bd_a/b_plait_sf"/>
</dbReference>
<sequence>MSRANGVMNSVPDAQAPSKAAEIGWTFVPQYYTCMNQDPSRLHCFYTKKSTLVHADEKEEAQPCFGQQQEIHQRLQALEFDNTKVYVSTVDSQASADGGIIIQVIGEMSNKGGNWRKFSQTFFLAQQPNGYYVLNDIFRYLSDETETAADIAAEEPVAAPEAAKEAAKETQPEPVPVQQPAAPVANEAPVAVPAQEAVKEAPKEAAQPAAPVRKTWANLAATGATKWGTAPPAAAPASVPSPAAAPAAAKPRAQPAAAAPAAPGTQVFVKNVVAEHATNDALKHALEAQFGATKECQVDPTKGHAFVEFTSADAARRAVAAGSLQVGSAAVQIEKRRGNERGSGGGRGRGGARGGRGGSSA</sequence>
<evidence type="ECO:0000313" key="7">
    <source>
        <dbReference type="Proteomes" id="UP001217754"/>
    </source>
</evidence>
<feature type="compositionally biased region" description="Gly residues" evidence="3">
    <location>
        <begin position="341"/>
        <end position="361"/>
    </location>
</feature>
<accession>A0AAF0J8X9</accession>
<dbReference type="GO" id="GO:0034517">
    <property type="term" value="P:ribophagy"/>
    <property type="evidence" value="ECO:0007669"/>
    <property type="project" value="TreeGrafter"/>
</dbReference>
<keyword evidence="1 2" id="KW-0694">RNA-binding</keyword>
<dbReference type="CDD" id="cd00780">
    <property type="entry name" value="NTF2"/>
    <property type="match status" value="1"/>
</dbReference>
<feature type="region of interest" description="Disordered" evidence="3">
    <location>
        <begin position="227"/>
        <end position="258"/>
    </location>
</feature>
<dbReference type="EMBL" id="CP119958">
    <property type="protein sequence ID" value="WFD37560.1"/>
    <property type="molecule type" value="Genomic_DNA"/>
</dbReference>
<evidence type="ECO:0000259" key="4">
    <source>
        <dbReference type="PROSITE" id="PS50102"/>
    </source>
</evidence>
<dbReference type="InterPro" id="IPR039539">
    <property type="entry name" value="Ras_GTPase_bind_prot"/>
</dbReference>
<dbReference type="PROSITE" id="PS50177">
    <property type="entry name" value="NTF2_DOMAIN"/>
    <property type="match status" value="1"/>
</dbReference>
<reference evidence="6" key="1">
    <citation type="submission" date="2023-03" db="EMBL/GenBank/DDBJ databases">
        <title>Mating type loci evolution in Malassezia.</title>
        <authorList>
            <person name="Coelho M.A."/>
        </authorList>
    </citation>
    <scope>NUCLEOTIDE SEQUENCE</scope>
    <source>
        <strain evidence="6">CBS 9431</strain>
    </source>
</reference>
<dbReference type="PANTHER" id="PTHR10693:SF20">
    <property type="entry name" value="AT27578P"/>
    <property type="match status" value="1"/>
</dbReference>
<dbReference type="GO" id="GO:1990904">
    <property type="term" value="C:ribonucleoprotein complex"/>
    <property type="evidence" value="ECO:0007669"/>
    <property type="project" value="TreeGrafter"/>
</dbReference>
<dbReference type="GeneID" id="85224154"/>
<dbReference type="SMART" id="SM00360">
    <property type="entry name" value="RRM"/>
    <property type="match status" value="1"/>
</dbReference>
<dbReference type="GO" id="GO:0003729">
    <property type="term" value="F:mRNA binding"/>
    <property type="evidence" value="ECO:0007669"/>
    <property type="project" value="TreeGrafter"/>
</dbReference>
<dbReference type="Pfam" id="PF00076">
    <property type="entry name" value="RRM_1"/>
    <property type="match status" value="1"/>
</dbReference>
<name>A0AAF0J8X9_9BASI</name>
<evidence type="ECO:0000259" key="5">
    <source>
        <dbReference type="PROSITE" id="PS50177"/>
    </source>
</evidence>
<dbReference type="InterPro" id="IPR018222">
    <property type="entry name" value="Nuclear_transport_factor_2_euk"/>
</dbReference>
<dbReference type="GO" id="GO:0016579">
    <property type="term" value="P:protein deubiquitination"/>
    <property type="evidence" value="ECO:0007669"/>
    <property type="project" value="TreeGrafter"/>
</dbReference>
<dbReference type="InterPro" id="IPR002075">
    <property type="entry name" value="NTF2_dom"/>
</dbReference>
<dbReference type="Gene3D" id="3.10.450.50">
    <property type="match status" value="1"/>
</dbReference>